<dbReference type="InParanoid" id="A0A317ZE57"/>
<name>A0A317ZE57_9BACT</name>
<organism evidence="1 2">
    <name type="scientific">Coraliomargarita sinensis</name>
    <dbReference type="NCBI Taxonomy" id="2174842"/>
    <lineage>
        <taxon>Bacteria</taxon>
        <taxon>Pseudomonadati</taxon>
        <taxon>Verrucomicrobiota</taxon>
        <taxon>Opitutia</taxon>
        <taxon>Puniceicoccales</taxon>
        <taxon>Coraliomargaritaceae</taxon>
        <taxon>Coraliomargarita</taxon>
    </lineage>
</organism>
<evidence type="ECO:0000313" key="2">
    <source>
        <dbReference type="Proteomes" id="UP000247099"/>
    </source>
</evidence>
<dbReference type="Proteomes" id="UP000247099">
    <property type="component" value="Unassembled WGS sequence"/>
</dbReference>
<protein>
    <recommendedName>
        <fullName evidence="3">LPS-assembly lipoprotein LptE</fullName>
    </recommendedName>
</protein>
<keyword evidence="2" id="KW-1185">Reference proteome</keyword>
<accession>A0A317ZE57</accession>
<comment type="caution">
    <text evidence="1">The sequence shown here is derived from an EMBL/GenBank/DDBJ whole genome shotgun (WGS) entry which is preliminary data.</text>
</comment>
<evidence type="ECO:0008006" key="3">
    <source>
        <dbReference type="Google" id="ProtNLM"/>
    </source>
</evidence>
<proteinExistence type="predicted"/>
<sequence length="225" mass="24844">MKPGRVSKMLKPASVLSPAHKSCAPCSSSTRRAVLHSMIAPPHKMLYKVCALLTLLTLGFTVGCKSYKLGHPAELPFETIFIQPAKNDSFAPQAQALVSSEVREAVIRDGRVKLIANRSEADAVLMLTLTDYSRRAATRSQDDTEVAQDFDLTLQLQLDLFDQRSGEYLFQERRVQARSKAYVYDPYAGAGAANTQGLIQSEFNAIPRLARDLGRKAADELLSVW</sequence>
<gene>
    <name evidence="1" type="ORF">DDZ13_14335</name>
</gene>
<dbReference type="AlphaFoldDB" id="A0A317ZE57"/>
<reference evidence="1 2" key="1">
    <citation type="submission" date="2018-05" db="EMBL/GenBank/DDBJ databases">
        <title>Coraliomargarita sinensis sp. nov., isolated from a marine solar saltern.</title>
        <authorList>
            <person name="Zhou L.Y."/>
        </authorList>
    </citation>
    <scope>NUCLEOTIDE SEQUENCE [LARGE SCALE GENOMIC DNA]</scope>
    <source>
        <strain evidence="1 2">WN38</strain>
    </source>
</reference>
<dbReference type="Gene3D" id="3.30.160.150">
    <property type="entry name" value="Lipoprotein like domain"/>
    <property type="match status" value="1"/>
</dbReference>
<evidence type="ECO:0000313" key="1">
    <source>
        <dbReference type="EMBL" id="PXA02962.1"/>
    </source>
</evidence>
<dbReference type="EMBL" id="QHJQ01000014">
    <property type="protein sequence ID" value="PXA02962.1"/>
    <property type="molecule type" value="Genomic_DNA"/>
</dbReference>